<dbReference type="Proteomes" id="UP000388235">
    <property type="component" value="Chromosome"/>
</dbReference>
<proteinExistence type="predicted"/>
<dbReference type="EMBL" id="CP045871">
    <property type="protein sequence ID" value="QGG79980.1"/>
    <property type="molecule type" value="Genomic_DNA"/>
</dbReference>
<dbReference type="InterPro" id="IPR018294">
    <property type="entry name" value="ISPD_synthase_CS"/>
</dbReference>
<dbReference type="RefSeq" id="WP_153713484.1">
    <property type="nucleotide sequence ID" value="NZ_CP045871.1"/>
</dbReference>
<dbReference type="InterPro" id="IPR050088">
    <property type="entry name" value="IspD/TarI_cytidylyltransf_bact"/>
</dbReference>
<dbReference type="PANTHER" id="PTHR32125">
    <property type="entry name" value="2-C-METHYL-D-ERYTHRITOL 4-PHOSPHATE CYTIDYLYLTRANSFERASE, CHLOROPLASTIC"/>
    <property type="match status" value="1"/>
</dbReference>
<dbReference type="KEGG" id="llp:GH975_05055"/>
<dbReference type="Pfam" id="PF01128">
    <property type="entry name" value="IspD"/>
    <property type="match status" value="1"/>
</dbReference>
<dbReference type="AlphaFoldDB" id="A0A5Q2QDP8"/>
<keyword evidence="1 3" id="KW-0808">Transferase</keyword>
<evidence type="ECO:0000313" key="4">
    <source>
        <dbReference type="Proteomes" id="UP000388235"/>
    </source>
</evidence>
<dbReference type="InterPro" id="IPR029044">
    <property type="entry name" value="Nucleotide-diphossugar_trans"/>
</dbReference>
<dbReference type="InterPro" id="IPR034683">
    <property type="entry name" value="IspD/TarI"/>
</dbReference>
<dbReference type="GO" id="GO:0008299">
    <property type="term" value="P:isoprenoid biosynthetic process"/>
    <property type="evidence" value="ECO:0007669"/>
    <property type="project" value="InterPro"/>
</dbReference>
<name>A0A5Q2QDP8_9GAMM</name>
<dbReference type="SUPFAM" id="SSF53448">
    <property type="entry name" value="Nucleotide-diphospho-sugar transferases"/>
    <property type="match status" value="1"/>
</dbReference>
<evidence type="ECO:0000256" key="2">
    <source>
        <dbReference type="ARBA" id="ARBA00022695"/>
    </source>
</evidence>
<evidence type="ECO:0000313" key="3">
    <source>
        <dbReference type="EMBL" id="QGG79980.1"/>
    </source>
</evidence>
<dbReference type="GO" id="GO:0050518">
    <property type="term" value="F:2-C-methyl-D-erythritol 4-phosphate cytidylyltransferase activity"/>
    <property type="evidence" value="ECO:0007669"/>
    <property type="project" value="TreeGrafter"/>
</dbReference>
<dbReference type="PROSITE" id="PS01295">
    <property type="entry name" value="ISPD"/>
    <property type="match status" value="1"/>
</dbReference>
<reference evidence="3 4" key="1">
    <citation type="submission" date="2019-11" db="EMBL/GenBank/DDBJ databases">
        <authorList>
            <person name="Khan S.A."/>
            <person name="Jeon C.O."/>
            <person name="Chun B.H."/>
        </authorList>
    </citation>
    <scope>NUCLEOTIDE SEQUENCE [LARGE SCALE GENOMIC DNA]</scope>
    <source>
        <strain evidence="3 4">IMCC 1097</strain>
    </source>
</reference>
<dbReference type="OrthoDB" id="9806837at2"/>
<dbReference type="PANTHER" id="PTHR32125:SF4">
    <property type="entry name" value="2-C-METHYL-D-ERYTHRITOL 4-PHOSPHATE CYTIDYLYLTRANSFERASE, CHLOROPLASTIC"/>
    <property type="match status" value="1"/>
</dbReference>
<gene>
    <name evidence="3" type="ORF">GH975_05055</name>
</gene>
<organism evidence="3 4">
    <name type="scientific">Litorivicinus lipolyticus</name>
    <dbReference type="NCBI Taxonomy" id="418701"/>
    <lineage>
        <taxon>Bacteria</taxon>
        <taxon>Pseudomonadati</taxon>
        <taxon>Pseudomonadota</taxon>
        <taxon>Gammaproteobacteria</taxon>
        <taxon>Oceanospirillales</taxon>
        <taxon>Litorivicinaceae</taxon>
        <taxon>Litorivicinus</taxon>
    </lineage>
</organism>
<protein>
    <submittedName>
        <fullName evidence="3">2-C-methyl-D-erythritol 4-phosphate cytidylyltransferase</fullName>
    </submittedName>
</protein>
<evidence type="ECO:0000256" key="1">
    <source>
        <dbReference type="ARBA" id="ARBA00022679"/>
    </source>
</evidence>
<keyword evidence="2 3" id="KW-0548">Nucleotidyltransferase</keyword>
<accession>A0A5Q2QDP8</accession>
<sequence>MTPFYLVIAAAGAGHRSGRDRPKQFETIAGHSLLTLTLSRFLGHPALAGVVVALAPCQSPPPDFPTDPRIQTCVGGATRAASVINACRALDAPGDACVLVHDAARPFVSHADIDALLAAFEPGRGVYLVAPVADTLRDHDGRTLDRDRIHRVLTPQGAARDALLAALAAPLSATDEVAYLQAAGVACDAVTSDGHNLKITHPGDWALADALARQPGF</sequence>
<keyword evidence="4" id="KW-1185">Reference proteome</keyword>
<dbReference type="Gene3D" id="3.90.550.10">
    <property type="entry name" value="Spore Coat Polysaccharide Biosynthesis Protein SpsA, Chain A"/>
    <property type="match status" value="1"/>
</dbReference>